<evidence type="ECO:0000313" key="2">
    <source>
        <dbReference type="Proteomes" id="UP000821853"/>
    </source>
</evidence>
<sequence length="62" mass="7360">MSRFLENYVRVQMTLKEILKKKAIRDDRIAAFQGYLKRLKRFETHDCFDQGLRSVRGTRPGA</sequence>
<dbReference type="AlphaFoldDB" id="A0A9J6G384"/>
<protein>
    <submittedName>
        <fullName evidence="1">Uncharacterized protein</fullName>
    </submittedName>
</protein>
<proteinExistence type="predicted"/>
<keyword evidence="2" id="KW-1185">Reference proteome</keyword>
<dbReference type="VEuPathDB" id="VectorBase:HLOH_060329"/>
<evidence type="ECO:0000313" key="1">
    <source>
        <dbReference type="EMBL" id="KAH9368984.1"/>
    </source>
</evidence>
<reference evidence="1 2" key="1">
    <citation type="journal article" date="2020" name="Cell">
        <title>Large-Scale Comparative Analyses of Tick Genomes Elucidate Their Genetic Diversity and Vector Capacities.</title>
        <authorList>
            <consortium name="Tick Genome and Microbiome Consortium (TIGMIC)"/>
            <person name="Jia N."/>
            <person name="Wang J."/>
            <person name="Shi W."/>
            <person name="Du L."/>
            <person name="Sun Y."/>
            <person name="Zhan W."/>
            <person name="Jiang J.F."/>
            <person name="Wang Q."/>
            <person name="Zhang B."/>
            <person name="Ji P."/>
            <person name="Bell-Sakyi L."/>
            <person name="Cui X.M."/>
            <person name="Yuan T.T."/>
            <person name="Jiang B.G."/>
            <person name="Yang W.F."/>
            <person name="Lam T.T."/>
            <person name="Chang Q.C."/>
            <person name="Ding S.J."/>
            <person name="Wang X.J."/>
            <person name="Zhu J.G."/>
            <person name="Ruan X.D."/>
            <person name="Zhao L."/>
            <person name="Wei J.T."/>
            <person name="Ye R.Z."/>
            <person name="Que T.C."/>
            <person name="Du C.H."/>
            <person name="Zhou Y.H."/>
            <person name="Cheng J.X."/>
            <person name="Dai P.F."/>
            <person name="Guo W.B."/>
            <person name="Han X.H."/>
            <person name="Huang E.J."/>
            <person name="Li L.F."/>
            <person name="Wei W."/>
            <person name="Gao Y.C."/>
            <person name="Liu J.Z."/>
            <person name="Shao H.Z."/>
            <person name="Wang X."/>
            <person name="Wang C.C."/>
            <person name="Yang T.C."/>
            <person name="Huo Q.B."/>
            <person name="Li W."/>
            <person name="Chen H.Y."/>
            <person name="Chen S.E."/>
            <person name="Zhou L.G."/>
            <person name="Ni X.B."/>
            <person name="Tian J.H."/>
            <person name="Sheng Y."/>
            <person name="Liu T."/>
            <person name="Pan Y.S."/>
            <person name="Xia L.Y."/>
            <person name="Li J."/>
            <person name="Zhao F."/>
            <person name="Cao W.C."/>
        </authorList>
    </citation>
    <scope>NUCLEOTIDE SEQUENCE [LARGE SCALE GENOMIC DNA]</scope>
    <source>
        <strain evidence="1">HaeL-2018</strain>
    </source>
</reference>
<gene>
    <name evidence="1" type="ORF">HPB48_016020</name>
</gene>
<dbReference type="EMBL" id="JABSTR010000004">
    <property type="protein sequence ID" value="KAH9368984.1"/>
    <property type="molecule type" value="Genomic_DNA"/>
</dbReference>
<dbReference type="Proteomes" id="UP000821853">
    <property type="component" value="Chromosome 2"/>
</dbReference>
<accession>A0A9J6G384</accession>
<organism evidence="1 2">
    <name type="scientific">Haemaphysalis longicornis</name>
    <name type="common">Bush tick</name>
    <dbReference type="NCBI Taxonomy" id="44386"/>
    <lineage>
        <taxon>Eukaryota</taxon>
        <taxon>Metazoa</taxon>
        <taxon>Ecdysozoa</taxon>
        <taxon>Arthropoda</taxon>
        <taxon>Chelicerata</taxon>
        <taxon>Arachnida</taxon>
        <taxon>Acari</taxon>
        <taxon>Parasitiformes</taxon>
        <taxon>Ixodida</taxon>
        <taxon>Ixodoidea</taxon>
        <taxon>Ixodidae</taxon>
        <taxon>Haemaphysalinae</taxon>
        <taxon>Haemaphysalis</taxon>
    </lineage>
</organism>
<comment type="caution">
    <text evidence="1">The sequence shown here is derived from an EMBL/GenBank/DDBJ whole genome shotgun (WGS) entry which is preliminary data.</text>
</comment>
<name>A0A9J6G384_HAELO</name>